<dbReference type="OrthoDB" id="3231000at2759"/>
<keyword evidence="2" id="KW-1185">Reference proteome</keyword>
<evidence type="ECO:0000313" key="1">
    <source>
        <dbReference type="EMBL" id="KAF2402030.1"/>
    </source>
</evidence>
<gene>
    <name evidence="1" type="ORF">EJ06DRAFT_372129</name>
</gene>
<protein>
    <submittedName>
        <fullName evidence="1">Uncharacterized protein</fullName>
    </submittedName>
</protein>
<dbReference type="AlphaFoldDB" id="A0A6G1I175"/>
<sequence>MPHVKRVCCRDKRLPHAGRFTCIDTPRDGGFPKLIVKKSFSEFTSQVEASNFVASLRLSPELAQDVLCRTIVVEDLSERAIEALGAAFHLNPEFLAAHLLGSNCCPCSYDDWRTREIWKTMTIPKDYTSLDWMRPVQLALDFKQKNAHRNDVKPSDQYHKFVAFLESSRSGALRTNIFRFVNKIQSVD</sequence>
<accession>A0A6G1I175</accession>
<reference evidence="1" key="1">
    <citation type="journal article" date="2020" name="Stud. Mycol.">
        <title>101 Dothideomycetes genomes: a test case for predicting lifestyles and emergence of pathogens.</title>
        <authorList>
            <person name="Haridas S."/>
            <person name="Albert R."/>
            <person name="Binder M."/>
            <person name="Bloem J."/>
            <person name="Labutti K."/>
            <person name="Salamov A."/>
            <person name="Andreopoulos B."/>
            <person name="Baker S."/>
            <person name="Barry K."/>
            <person name="Bills G."/>
            <person name="Bluhm B."/>
            <person name="Cannon C."/>
            <person name="Castanera R."/>
            <person name="Culley D."/>
            <person name="Daum C."/>
            <person name="Ezra D."/>
            <person name="Gonzalez J."/>
            <person name="Henrissat B."/>
            <person name="Kuo A."/>
            <person name="Liang C."/>
            <person name="Lipzen A."/>
            <person name="Lutzoni F."/>
            <person name="Magnuson J."/>
            <person name="Mondo S."/>
            <person name="Nolan M."/>
            <person name="Ohm R."/>
            <person name="Pangilinan J."/>
            <person name="Park H.-J."/>
            <person name="Ramirez L."/>
            <person name="Alfaro M."/>
            <person name="Sun H."/>
            <person name="Tritt A."/>
            <person name="Yoshinaga Y."/>
            <person name="Zwiers L.-H."/>
            <person name="Turgeon B."/>
            <person name="Goodwin S."/>
            <person name="Spatafora J."/>
            <person name="Crous P."/>
            <person name="Grigoriev I."/>
        </authorList>
    </citation>
    <scope>NUCLEOTIDE SEQUENCE</scope>
    <source>
        <strain evidence="1">CBS 262.69</strain>
    </source>
</reference>
<organism evidence="1 2">
    <name type="scientific">Trichodelitschia bisporula</name>
    <dbReference type="NCBI Taxonomy" id="703511"/>
    <lineage>
        <taxon>Eukaryota</taxon>
        <taxon>Fungi</taxon>
        <taxon>Dikarya</taxon>
        <taxon>Ascomycota</taxon>
        <taxon>Pezizomycotina</taxon>
        <taxon>Dothideomycetes</taxon>
        <taxon>Dothideomycetes incertae sedis</taxon>
        <taxon>Phaeotrichales</taxon>
        <taxon>Phaeotrichaceae</taxon>
        <taxon>Trichodelitschia</taxon>
    </lineage>
</organism>
<evidence type="ECO:0000313" key="2">
    <source>
        <dbReference type="Proteomes" id="UP000799640"/>
    </source>
</evidence>
<proteinExistence type="predicted"/>
<name>A0A6G1I175_9PEZI</name>
<dbReference type="Proteomes" id="UP000799640">
    <property type="component" value="Unassembled WGS sequence"/>
</dbReference>
<dbReference type="EMBL" id="ML996692">
    <property type="protein sequence ID" value="KAF2402030.1"/>
    <property type="molecule type" value="Genomic_DNA"/>
</dbReference>